<dbReference type="SUPFAM" id="SSF47384">
    <property type="entry name" value="Homodimeric domain of signal transducing histidine kinase"/>
    <property type="match status" value="1"/>
</dbReference>
<evidence type="ECO:0000256" key="2">
    <source>
        <dbReference type="ARBA" id="ARBA00012438"/>
    </source>
</evidence>
<dbReference type="Pfam" id="PF02518">
    <property type="entry name" value="HATPase_c"/>
    <property type="match status" value="1"/>
</dbReference>
<evidence type="ECO:0000256" key="4">
    <source>
        <dbReference type="ARBA" id="ARBA00022679"/>
    </source>
</evidence>
<dbReference type="InterPro" id="IPR018247">
    <property type="entry name" value="EF_Hand_1_Ca_BS"/>
</dbReference>
<feature type="domain" description="Histidine kinase" evidence="9">
    <location>
        <begin position="253"/>
        <end position="447"/>
    </location>
</feature>
<dbReference type="PROSITE" id="PS00018">
    <property type="entry name" value="EF_HAND_1"/>
    <property type="match status" value="1"/>
</dbReference>
<dbReference type="PANTHER" id="PTHR45436:SF16">
    <property type="entry name" value="HISTIDINE KINASE"/>
    <property type="match status" value="1"/>
</dbReference>
<evidence type="ECO:0000313" key="10">
    <source>
        <dbReference type="EMBL" id="WOT04702.1"/>
    </source>
</evidence>
<evidence type="ECO:0000256" key="8">
    <source>
        <dbReference type="SAM" id="Phobius"/>
    </source>
</evidence>
<keyword evidence="8" id="KW-0472">Membrane</keyword>
<evidence type="ECO:0000256" key="5">
    <source>
        <dbReference type="ARBA" id="ARBA00022692"/>
    </source>
</evidence>
<reference evidence="10 11" key="1">
    <citation type="submission" date="2023-10" db="EMBL/GenBank/DDBJ databases">
        <title>Complete genome sequence of Shewanella sp. DAU334.</title>
        <authorList>
            <person name="Lee Y.-S."/>
            <person name="Jeong H.-R."/>
            <person name="Hwang E.-J."/>
            <person name="Choi Y.-L."/>
            <person name="Kim G.-D."/>
        </authorList>
    </citation>
    <scope>NUCLEOTIDE SEQUENCE [LARGE SCALE GENOMIC DNA]</scope>
    <source>
        <strain evidence="10 11">DAU334</strain>
    </source>
</reference>
<dbReference type="PANTHER" id="PTHR45436">
    <property type="entry name" value="SENSOR HISTIDINE KINASE YKOH"/>
    <property type="match status" value="1"/>
</dbReference>
<evidence type="ECO:0000313" key="11">
    <source>
        <dbReference type="Proteomes" id="UP001529491"/>
    </source>
</evidence>
<feature type="transmembrane region" description="Helical" evidence="8">
    <location>
        <begin position="20"/>
        <end position="45"/>
    </location>
</feature>
<dbReference type="RefSeq" id="WP_310472339.1">
    <property type="nucleotide sequence ID" value="NZ_CP136522.1"/>
</dbReference>
<dbReference type="PROSITE" id="PS50109">
    <property type="entry name" value="HIS_KIN"/>
    <property type="match status" value="1"/>
</dbReference>
<dbReference type="CDD" id="cd00082">
    <property type="entry name" value="HisKA"/>
    <property type="match status" value="1"/>
</dbReference>
<name>A0ABZ0JWL4_9GAMM</name>
<dbReference type="InterPro" id="IPR005467">
    <property type="entry name" value="His_kinase_dom"/>
</dbReference>
<dbReference type="InterPro" id="IPR036890">
    <property type="entry name" value="HATPase_C_sf"/>
</dbReference>
<dbReference type="EC" id="2.7.13.3" evidence="2"/>
<keyword evidence="3" id="KW-0597">Phosphoprotein</keyword>
<accession>A0ABZ0JWL4</accession>
<evidence type="ECO:0000256" key="7">
    <source>
        <dbReference type="ARBA" id="ARBA00022989"/>
    </source>
</evidence>
<dbReference type="Proteomes" id="UP001529491">
    <property type="component" value="Chromosome"/>
</dbReference>
<dbReference type="Gene3D" id="6.10.340.10">
    <property type="match status" value="1"/>
</dbReference>
<keyword evidence="11" id="KW-1185">Reference proteome</keyword>
<dbReference type="InterPro" id="IPR003661">
    <property type="entry name" value="HisK_dim/P_dom"/>
</dbReference>
<keyword evidence="7 8" id="KW-1133">Transmembrane helix</keyword>
<dbReference type="Pfam" id="PF00512">
    <property type="entry name" value="HisKA"/>
    <property type="match status" value="1"/>
</dbReference>
<sequence>MLDSLLNKVPTASSLPHKLMLYFSTVAVMIGVTIYFSMFALMQWVEDEVNQHELKSSASYAVKQFKQGATEPLAIGLRIKAYHSADLIPEKYGDLSHFPIGFIGESVGDNQLNWSEELKALLQFTPDAKANLHEVFLYRGSFHHNHKLQPLYLIMESDNVELSEHKWNLINLFIISFICVLFLLFGLAIHKLSCRLVRPVSELSQQLKSIKPNKTFCVSKQSAAEFTELAESLNHYRQQNEMMIKQEQAFARYASHELRTPLTVISGAAKLQEKNNAVDFQTRQRDRIQRAALDMQHTIDVLLNLVKQEKATDSNHSRLLTLAEIEHIVQPLQTEAKRKNINININIEQAPVIKPAPTVLKMLLSNVISNAINASEAGDITVLINQHEIVVTDQGQGLTESEQGNMHGHGLGLLIVNSLCQRYQWQFNLTNAQPTGCVARLSFPALSL</sequence>
<proteinExistence type="predicted"/>
<dbReference type="GO" id="GO:0016301">
    <property type="term" value="F:kinase activity"/>
    <property type="evidence" value="ECO:0007669"/>
    <property type="project" value="UniProtKB-KW"/>
</dbReference>
<keyword evidence="5 8" id="KW-0812">Transmembrane</keyword>
<dbReference type="Gene3D" id="3.30.565.10">
    <property type="entry name" value="Histidine kinase-like ATPase, C-terminal domain"/>
    <property type="match status" value="1"/>
</dbReference>
<dbReference type="InterPro" id="IPR050428">
    <property type="entry name" value="TCS_sensor_his_kinase"/>
</dbReference>
<dbReference type="SMART" id="SM00387">
    <property type="entry name" value="HATPase_c"/>
    <property type="match status" value="1"/>
</dbReference>
<protein>
    <recommendedName>
        <fullName evidence="2">histidine kinase</fullName>
        <ecNumber evidence="2">2.7.13.3</ecNumber>
    </recommendedName>
</protein>
<dbReference type="InterPro" id="IPR036097">
    <property type="entry name" value="HisK_dim/P_sf"/>
</dbReference>
<evidence type="ECO:0000259" key="9">
    <source>
        <dbReference type="PROSITE" id="PS50109"/>
    </source>
</evidence>
<gene>
    <name evidence="10" type="ORF">RGE70_15490</name>
</gene>
<evidence type="ECO:0000256" key="1">
    <source>
        <dbReference type="ARBA" id="ARBA00000085"/>
    </source>
</evidence>
<evidence type="ECO:0000256" key="6">
    <source>
        <dbReference type="ARBA" id="ARBA00022777"/>
    </source>
</evidence>
<keyword evidence="6 10" id="KW-0418">Kinase</keyword>
<dbReference type="SMART" id="SM00388">
    <property type="entry name" value="HisKA"/>
    <property type="match status" value="1"/>
</dbReference>
<dbReference type="Gene3D" id="1.10.287.130">
    <property type="match status" value="1"/>
</dbReference>
<comment type="catalytic activity">
    <reaction evidence="1">
        <text>ATP + protein L-histidine = ADP + protein N-phospho-L-histidine.</text>
        <dbReference type="EC" id="2.7.13.3"/>
    </reaction>
</comment>
<dbReference type="InterPro" id="IPR003594">
    <property type="entry name" value="HATPase_dom"/>
</dbReference>
<dbReference type="EMBL" id="CP136522">
    <property type="protein sequence ID" value="WOT04702.1"/>
    <property type="molecule type" value="Genomic_DNA"/>
</dbReference>
<organism evidence="10 11">
    <name type="scientific">Shewanella youngdeokensis</name>
    <dbReference type="NCBI Taxonomy" id="2999068"/>
    <lineage>
        <taxon>Bacteria</taxon>
        <taxon>Pseudomonadati</taxon>
        <taxon>Pseudomonadota</taxon>
        <taxon>Gammaproteobacteria</taxon>
        <taxon>Alteromonadales</taxon>
        <taxon>Shewanellaceae</taxon>
        <taxon>Shewanella</taxon>
    </lineage>
</organism>
<dbReference type="SUPFAM" id="SSF55874">
    <property type="entry name" value="ATPase domain of HSP90 chaperone/DNA topoisomerase II/histidine kinase"/>
    <property type="match status" value="1"/>
</dbReference>
<evidence type="ECO:0000256" key="3">
    <source>
        <dbReference type="ARBA" id="ARBA00022553"/>
    </source>
</evidence>
<keyword evidence="4" id="KW-0808">Transferase</keyword>
<feature type="transmembrane region" description="Helical" evidence="8">
    <location>
        <begin position="169"/>
        <end position="189"/>
    </location>
</feature>